<evidence type="ECO:0000256" key="3">
    <source>
        <dbReference type="PROSITE-ProRule" id="PRU00221"/>
    </source>
</evidence>
<reference evidence="5 6" key="1">
    <citation type="submission" date="2020-01" db="EMBL/GenBank/DDBJ databases">
        <title>Insect and environment-associated Actinomycetes.</title>
        <authorList>
            <person name="Currrie C."/>
            <person name="Chevrette M."/>
            <person name="Carlson C."/>
            <person name="Stubbendieck R."/>
            <person name="Wendt-Pienkowski E."/>
        </authorList>
    </citation>
    <scope>NUCLEOTIDE SEQUENCE [LARGE SCALE GENOMIC DNA]</scope>
    <source>
        <strain evidence="5 6">SID10258</strain>
    </source>
</reference>
<feature type="compositionally biased region" description="Polar residues" evidence="4">
    <location>
        <begin position="1126"/>
        <end position="1136"/>
    </location>
</feature>
<dbReference type="InterPro" id="IPR050630">
    <property type="entry name" value="WD_repeat_EMAP"/>
</dbReference>
<dbReference type="SMART" id="SM00320">
    <property type="entry name" value="WD40"/>
    <property type="match status" value="6"/>
</dbReference>
<evidence type="ECO:0000256" key="1">
    <source>
        <dbReference type="ARBA" id="ARBA00022574"/>
    </source>
</evidence>
<dbReference type="PROSITE" id="PS50082">
    <property type="entry name" value="WD_REPEATS_2"/>
    <property type="match status" value="1"/>
</dbReference>
<evidence type="ECO:0000313" key="5">
    <source>
        <dbReference type="EMBL" id="NEA23658.1"/>
    </source>
</evidence>
<gene>
    <name evidence="5" type="ORF">G3I70_14310</name>
</gene>
<evidence type="ECO:0000313" key="6">
    <source>
        <dbReference type="Proteomes" id="UP000475532"/>
    </source>
</evidence>
<keyword evidence="1 3" id="KW-0853">WD repeat</keyword>
<dbReference type="Gene3D" id="2.130.10.10">
    <property type="entry name" value="YVTN repeat-like/Quinoprotein amine dehydrogenase"/>
    <property type="match status" value="2"/>
</dbReference>
<comment type="caution">
    <text evidence="5">The sequence shown here is derived from an EMBL/GenBank/DDBJ whole genome shotgun (WGS) entry which is preliminary data.</text>
</comment>
<feature type="repeat" description="WD" evidence="3">
    <location>
        <begin position="479"/>
        <end position="500"/>
    </location>
</feature>
<dbReference type="InterPro" id="IPR001680">
    <property type="entry name" value="WD40_rpt"/>
</dbReference>
<dbReference type="Proteomes" id="UP000475532">
    <property type="component" value="Unassembled WGS sequence"/>
</dbReference>
<dbReference type="SUPFAM" id="SSF50978">
    <property type="entry name" value="WD40 repeat-like"/>
    <property type="match status" value="1"/>
</dbReference>
<dbReference type="InterPro" id="IPR036322">
    <property type="entry name" value="WD40_repeat_dom_sf"/>
</dbReference>
<feature type="region of interest" description="Disordered" evidence="4">
    <location>
        <begin position="1284"/>
        <end position="1322"/>
    </location>
</feature>
<feature type="region of interest" description="Disordered" evidence="4">
    <location>
        <begin position="1110"/>
        <end position="1153"/>
    </location>
</feature>
<organism evidence="5 6">
    <name type="scientific">Actinomadura bangladeshensis</name>
    <dbReference type="NCBI Taxonomy" id="453573"/>
    <lineage>
        <taxon>Bacteria</taxon>
        <taxon>Bacillati</taxon>
        <taxon>Actinomycetota</taxon>
        <taxon>Actinomycetes</taxon>
        <taxon>Streptosporangiales</taxon>
        <taxon>Thermomonosporaceae</taxon>
        <taxon>Actinomadura</taxon>
    </lineage>
</organism>
<protein>
    <submittedName>
        <fullName evidence="5">WD40 repeat domain-containing protein</fullName>
    </submittedName>
</protein>
<evidence type="ECO:0000256" key="2">
    <source>
        <dbReference type="ARBA" id="ARBA00022737"/>
    </source>
</evidence>
<dbReference type="RefSeq" id="WP_163056249.1">
    <property type="nucleotide sequence ID" value="NZ_JAAGLI010000350.1"/>
</dbReference>
<keyword evidence="2" id="KW-0677">Repeat</keyword>
<evidence type="ECO:0000256" key="4">
    <source>
        <dbReference type="SAM" id="MobiDB-lite"/>
    </source>
</evidence>
<dbReference type="EMBL" id="JAAGLI010000350">
    <property type="protein sequence ID" value="NEA23658.1"/>
    <property type="molecule type" value="Genomic_DNA"/>
</dbReference>
<dbReference type="PANTHER" id="PTHR13720">
    <property type="entry name" value="WD-40 REPEAT PROTEIN"/>
    <property type="match status" value="1"/>
</dbReference>
<feature type="compositionally biased region" description="Basic and acidic residues" evidence="4">
    <location>
        <begin position="1143"/>
        <end position="1153"/>
    </location>
</feature>
<accession>A0A6L9QF47</accession>
<proteinExistence type="predicted"/>
<name>A0A6L9QF47_9ACTN</name>
<dbReference type="PANTHER" id="PTHR13720:SF33">
    <property type="entry name" value="HELP DOMAIN-CONTAINING PROTEIN"/>
    <property type="match status" value="1"/>
</dbReference>
<dbReference type="InterPro" id="IPR015943">
    <property type="entry name" value="WD40/YVTN_repeat-like_dom_sf"/>
</dbReference>
<sequence>MSDYAELFDDLKQALAEQPRGRTYNEMVSRLSTAPLGCLMPWLRHLVAERDVASLQTLATSDTPLHEILAVNLTAHRRPVAENLESPFRIEEPAGLHSVRALACLALVLVGSPSEGKTYLDAGLRWIQYARIATPGASLSWPSTDPLGRALAEAGERFAPGTAGAAAVLLERLADRLPEPEVSAGVEALFDLGSTGRQAKLLVHVVKDRPSGLYPHPDTASLLTTDTEFQNGLDRAWRLAGSARLRCAVLWSIDDGAEPIGYVTGRSVTAALTTLVNEAVRWRHPVRRWPALRKMRPDVAIVGGVDADGKMAAVGGYRWKLAAVAADVRIIVPKDDGSTAERHSGGHEIEAVTTWKKAAWKARGLSAKALSARLILLAGALSTALLAASMALLIVAHGESTQRREKVVQRLINEAGRLQNEDPRLAMLLAAAAVKERPTSQTRKLLFDALTSGTGLATTIPPHGRGGIAASAVWESFALTAGNDGSLRAWDLKTARLADEKPGEGLVVAIVVNPALRDSFATVTKGGQVVFWRSGDDGKLTRGATTVLGTDAVGAAAFSPDGVTLVVSTGNGEVFLVDARSHTVTDRRSLGSKMSTNHDATALAFGVQGKDGSIPLYVGFAEPVYTAPLLEVTVVKGKATTARPLQIGAHEGVRSLAFIRNTSYGFSPDTERTGLLAIGTGLGLQVWDPDKRKDAAQFPVAGVAEPVTQVLGTTSEIKAVTEEGVTTVTADEEYTVTGHRPGIAIAADDGGWISMRHDGTIFVWEDRRPLSGNGPRDDGDQGFYGDSAAFRPNGQVVISALPSNDSTESSKPLKAVAPDVARTPAERELGTLPMARTRILAVGAGVVVSTDTSDPARVIVTDLGTGHSRLYSTCVARAAAFSPDGDRLALGCEEGEVSVHRVRDLRKLGASRTLPEPVSAVAFSADGRSLLVGSMPETRADSPGALHFLDAENPRRDLTAPKGFPGGVTALAIDGDRAYSGWADGHVRTWTTGGKPVGDHYLGRTVSTLSASAGRVAVGTGGIVHLLDESLASIMSRPLSSPDLKSVQLSPDGTVMLTQAEPHDFTNGVHTTNLWYIGDSALISQTCAVAGRDLTDREWRDYGDKEIARPSLCGKSKETTKPSPVPSTIESLSLAPTSGPAEPQDRGNCDDFPKAEECGIIPGGYAWTITRTDSISAKVTFYRSAPGGWAPVITTTGDVSWQFASVFPATTAKDETAFLVVLNTSASVGAFDLTVVRDGQIVGHATGTKIRLSVDAAGVHIWEPVYSGGVAGGLPQGWLSRTFQPGPDGRWVEGPPTQVPPDEAPDVQLSPGVTDGSPSAGQ</sequence>